<dbReference type="EMBL" id="JBBPBM010000009">
    <property type="protein sequence ID" value="KAK8568473.1"/>
    <property type="molecule type" value="Genomic_DNA"/>
</dbReference>
<sequence length="90" mass="9901">MIFEESAGSELKNDLNLWKVEPLGTAECRLHAVTWSPRVNLKDIMRRSGPLCLLPVDITLSLITNHLITAQHLASAGVAIASLLQFSLHI</sequence>
<dbReference type="Proteomes" id="UP001472677">
    <property type="component" value="Unassembled WGS sequence"/>
</dbReference>
<name>A0ABR2F0K8_9ROSI</name>
<organism evidence="1 2">
    <name type="scientific">Hibiscus sabdariffa</name>
    <name type="common">roselle</name>
    <dbReference type="NCBI Taxonomy" id="183260"/>
    <lineage>
        <taxon>Eukaryota</taxon>
        <taxon>Viridiplantae</taxon>
        <taxon>Streptophyta</taxon>
        <taxon>Embryophyta</taxon>
        <taxon>Tracheophyta</taxon>
        <taxon>Spermatophyta</taxon>
        <taxon>Magnoliopsida</taxon>
        <taxon>eudicotyledons</taxon>
        <taxon>Gunneridae</taxon>
        <taxon>Pentapetalae</taxon>
        <taxon>rosids</taxon>
        <taxon>malvids</taxon>
        <taxon>Malvales</taxon>
        <taxon>Malvaceae</taxon>
        <taxon>Malvoideae</taxon>
        <taxon>Hibiscus</taxon>
    </lineage>
</organism>
<comment type="caution">
    <text evidence="1">The sequence shown here is derived from an EMBL/GenBank/DDBJ whole genome shotgun (WGS) entry which is preliminary data.</text>
</comment>
<gene>
    <name evidence="1" type="ORF">V6N12_007023</name>
</gene>
<protein>
    <submittedName>
        <fullName evidence="1">Uncharacterized protein</fullName>
    </submittedName>
</protein>
<proteinExistence type="predicted"/>
<evidence type="ECO:0000313" key="2">
    <source>
        <dbReference type="Proteomes" id="UP001472677"/>
    </source>
</evidence>
<keyword evidence="2" id="KW-1185">Reference proteome</keyword>
<reference evidence="1 2" key="1">
    <citation type="journal article" date="2024" name="G3 (Bethesda)">
        <title>Genome assembly of Hibiscus sabdariffa L. provides insights into metabolisms of medicinal natural products.</title>
        <authorList>
            <person name="Kim T."/>
        </authorList>
    </citation>
    <scope>NUCLEOTIDE SEQUENCE [LARGE SCALE GENOMIC DNA]</scope>
    <source>
        <strain evidence="1">TK-2024</strain>
        <tissue evidence="1">Old leaves</tissue>
    </source>
</reference>
<evidence type="ECO:0000313" key="1">
    <source>
        <dbReference type="EMBL" id="KAK8568473.1"/>
    </source>
</evidence>
<accession>A0ABR2F0K8</accession>